<dbReference type="EMBL" id="CASHSV030000513">
    <property type="protein sequence ID" value="CAJ2667195.1"/>
    <property type="molecule type" value="Genomic_DNA"/>
</dbReference>
<comment type="caution">
    <text evidence="1">The sequence shown here is derived from an EMBL/GenBank/DDBJ whole genome shotgun (WGS) entry which is preliminary data.</text>
</comment>
<proteinExistence type="predicted"/>
<evidence type="ECO:0000313" key="2">
    <source>
        <dbReference type="Proteomes" id="UP001177021"/>
    </source>
</evidence>
<organism evidence="1 2">
    <name type="scientific">Trifolium pratense</name>
    <name type="common">Red clover</name>
    <dbReference type="NCBI Taxonomy" id="57577"/>
    <lineage>
        <taxon>Eukaryota</taxon>
        <taxon>Viridiplantae</taxon>
        <taxon>Streptophyta</taxon>
        <taxon>Embryophyta</taxon>
        <taxon>Tracheophyta</taxon>
        <taxon>Spermatophyta</taxon>
        <taxon>Magnoliopsida</taxon>
        <taxon>eudicotyledons</taxon>
        <taxon>Gunneridae</taxon>
        <taxon>Pentapetalae</taxon>
        <taxon>rosids</taxon>
        <taxon>fabids</taxon>
        <taxon>Fabales</taxon>
        <taxon>Fabaceae</taxon>
        <taxon>Papilionoideae</taxon>
        <taxon>50 kb inversion clade</taxon>
        <taxon>NPAAA clade</taxon>
        <taxon>Hologalegina</taxon>
        <taxon>IRL clade</taxon>
        <taxon>Trifolieae</taxon>
        <taxon>Trifolium</taxon>
    </lineage>
</organism>
<sequence>MDYESYSNAVCVFTDFNMVRKKRTDGPGGAESSDGQQRSAPPQQQAAVTGGAGPQGGGGPQGGRGWAPQGGRGDYGGGRGGYGGGRGGRGIPQQQYGGPPEYQGRGRGGPPQSQQQYGGPPEYQGRGRGGPSQQGGRGYGGGRGVYSGGVSASVGHDVVPSYGGPPRQPVPELHQATSVPSAPYQVVVSPPPAPQSEASSSQPPEVSEVGEELGQMTIHSEDTPAPPPASKSSLRFPLRPGKGSTGKRCIVKANHFIAELPKKDLHQYDVTITPEVTSRGVNRAVMEQLVRLYRDSHLGKRLPAYDGRKSLYTAGPLPFISKDFRITLVDEDDGSGSQRRDREFKVVIKLAARADLHHLGLFLEGRQTDAPQEALQVLDIVLRELPTSRYCPVGRSFYSPDLGRRQPLGEGLESWRGFYQSIRPTQMGLSLNIDMSSTAFIEPLPVIEFVTQLLNRDVSARPLSDSDRVKIKKALRGIKVEVTHRGNMRRKYRISGLTSQATRELTFPVDERGTMKSVVEYFYETYGFSIQHTQWPCLQVGNTQRPNYLPMEVCKIVEGQRYSKRLNERQITALLKVTCQRPLDRERDIMQTVHHNAYHDDPYAKEFGIKISDKLAQVEARILPPPWLKYHDTGKEKDCLPQVGQWNMMNKKMVNGGTVNNWFCVNFSRNVQDSVARGFCSELAHMCYVSGMAFNPEPVVPPLSARPDQVEKVLKTRYHDAKNKLQGRELDLLIVILPDNNGSLYGDLKRICETDLGVVSQCCLTKHVFKMSKQYLANVALKINVKVGGRNTVLIDALSRRIPLVSDRPTIIFGADVTHPHPGEDSSPSIAAVVASQDWPEVTKYAGLVCAQAHRQELIQDLFKQWQDPARGTLTGGMIKELLISFRRATGQKPQRIIFYRDGVSEGQFYQVLLFELDAIRKACASLEPNYQPPVTFVVVQKRHHTRLFASNHHDKSSVDRSGNILPGTVVDSKICHPTEFDFYLCSHAGIQGTSRPAHYHVLWDENNFTADALQTLTNNLCYTYARCTRSVSIVPPAYYAHLAAFRARFYMEPETSDSGSMTSGAVSRGGMGAAAGRSTRAPGANAAVRPLPALKENVKRVMFYC</sequence>
<reference evidence="1" key="1">
    <citation type="submission" date="2023-10" db="EMBL/GenBank/DDBJ databases">
        <authorList>
            <person name="Rodriguez Cubillos JULIANA M."/>
            <person name="De Vega J."/>
        </authorList>
    </citation>
    <scope>NUCLEOTIDE SEQUENCE</scope>
</reference>
<evidence type="ECO:0000313" key="1">
    <source>
        <dbReference type="EMBL" id="CAJ2667195.1"/>
    </source>
</evidence>
<accession>A0ACB0LF07</accession>
<name>A0ACB0LF07_TRIPR</name>
<gene>
    <name evidence="1" type="ORF">MILVUS5_LOCUS31878</name>
</gene>
<keyword evidence="2" id="KW-1185">Reference proteome</keyword>
<protein>
    <submittedName>
        <fullName evidence="1">Uncharacterized protein</fullName>
    </submittedName>
</protein>
<dbReference type="Proteomes" id="UP001177021">
    <property type="component" value="Unassembled WGS sequence"/>
</dbReference>